<dbReference type="Proteomes" id="UP000220691">
    <property type="component" value="Unassembled WGS sequence"/>
</dbReference>
<organism evidence="1 2">
    <name type="scientific">Bacillus cereus</name>
    <dbReference type="NCBI Taxonomy" id="1396"/>
    <lineage>
        <taxon>Bacteria</taxon>
        <taxon>Bacillati</taxon>
        <taxon>Bacillota</taxon>
        <taxon>Bacilli</taxon>
        <taxon>Bacillales</taxon>
        <taxon>Bacillaceae</taxon>
        <taxon>Bacillus</taxon>
        <taxon>Bacillus cereus group</taxon>
    </lineage>
</organism>
<dbReference type="AlphaFoldDB" id="A0A9X6YMG8"/>
<evidence type="ECO:0000313" key="2">
    <source>
        <dbReference type="Proteomes" id="UP000220691"/>
    </source>
</evidence>
<dbReference type="EMBL" id="NUAN01000080">
    <property type="protein sequence ID" value="PEN96997.1"/>
    <property type="molecule type" value="Genomic_DNA"/>
</dbReference>
<reference evidence="1 2" key="1">
    <citation type="submission" date="2017-09" db="EMBL/GenBank/DDBJ databases">
        <title>Large-scale bioinformatics analysis of Bacillus genomes uncovers conserved roles of natural products in bacterial physiology.</title>
        <authorList>
            <consortium name="Agbiome Team Llc"/>
            <person name="Bleich R.M."/>
            <person name="Kirk G.J."/>
            <person name="Santa Maria K.C."/>
            <person name="Allen S.E."/>
            <person name="Farag S."/>
            <person name="Shank E.A."/>
            <person name="Bowers A."/>
        </authorList>
    </citation>
    <scope>NUCLEOTIDE SEQUENCE [LARGE SCALE GENOMIC DNA]</scope>
    <source>
        <strain evidence="1 2">AFS027647</strain>
    </source>
</reference>
<gene>
    <name evidence="1" type="ORF">CN553_13750</name>
</gene>
<evidence type="ECO:0000313" key="1">
    <source>
        <dbReference type="EMBL" id="PEN96997.1"/>
    </source>
</evidence>
<name>A0A9X6YMG8_BACCE</name>
<accession>A0A9X6YMG8</accession>
<proteinExistence type="predicted"/>
<protein>
    <submittedName>
        <fullName evidence="1">Uncharacterized protein</fullName>
    </submittedName>
</protein>
<sequence>MLKGRLSMHQPFFIAYAPYNHYAYTKMMINPLYMQVSPAVVPLQMQYPQPPIANAQQYLYGTAFYKNPYFKQFHNNVKAQVWEG</sequence>
<comment type="caution">
    <text evidence="1">The sequence shown here is derived from an EMBL/GenBank/DDBJ whole genome shotgun (WGS) entry which is preliminary data.</text>
</comment>